<name>A0AAD8XTQ0_9STRA</name>
<dbReference type="InterPro" id="IPR044669">
    <property type="entry name" value="YneE/VCCN1/2-like"/>
</dbReference>
<proteinExistence type="predicted"/>
<dbReference type="AlphaFoldDB" id="A0AAD8XTQ0"/>
<evidence type="ECO:0000256" key="8">
    <source>
        <dbReference type="SAM" id="Phobius"/>
    </source>
</evidence>
<evidence type="ECO:0000256" key="3">
    <source>
        <dbReference type="ARBA" id="ARBA00022475"/>
    </source>
</evidence>
<accession>A0AAD8XTQ0</accession>
<dbReference type="PANTHER" id="PTHR33281">
    <property type="entry name" value="UPF0187 PROTEIN YNEE"/>
    <property type="match status" value="1"/>
</dbReference>
<dbReference type="Pfam" id="PF25539">
    <property type="entry name" value="Bestrophin_2"/>
    <property type="match status" value="1"/>
</dbReference>
<feature type="transmembrane region" description="Helical" evidence="8">
    <location>
        <begin position="38"/>
        <end position="59"/>
    </location>
</feature>
<organism evidence="9 10">
    <name type="scientific">Skeletonema marinoi</name>
    <dbReference type="NCBI Taxonomy" id="267567"/>
    <lineage>
        <taxon>Eukaryota</taxon>
        <taxon>Sar</taxon>
        <taxon>Stramenopiles</taxon>
        <taxon>Ochrophyta</taxon>
        <taxon>Bacillariophyta</taxon>
        <taxon>Coscinodiscophyceae</taxon>
        <taxon>Thalassiosirophycidae</taxon>
        <taxon>Thalassiosirales</taxon>
        <taxon>Skeletonemataceae</taxon>
        <taxon>Skeletonema</taxon>
        <taxon>Skeletonema marinoi-dohrnii complex</taxon>
    </lineage>
</organism>
<dbReference type="GO" id="GO:0005886">
    <property type="term" value="C:plasma membrane"/>
    <property type="evidence" value="ECO:0007669"/>
    <property type="project" value="UniProtKB-SubCell"/>
</dbReference>
<evidence type="ECO:0000313" key="10">
    <source>
        <dbReference type="Proteomes" id="UP001224775"/>
    </source>
</evidence>
<sequence length="379" mass="42373">MIARFNGSSTRRHAELDDEEGKAQFFLTLLFASIEDSAGLFAGTVLFLVVWAILCSFGAQELRGLAATNPGGAAEQWLDDIESCKNAVSIIGTLFVFTLVFRFNACYDRWWESRILWNLLCLQGDIISKCLELGMMNRRWFANEELQDRFSRFVIVYSYACKSMLRGKSLTEEGEDGPDLVKRGLLTQQELDLMEGVPCWQPHFCLDMLREVIAQLHMIPGGKGLRMDDTNKIHGQLFRCLDNTLKHMNDLIGSCVRIRASGLPASYDAITMTSFITFFLLASAVWSTAIGWMTPIVVFLASMIIMFLIVMGTKLVDPFGSDKVDIPLECFCATIEAQVHAIDQRGKSIIAVASNSKKAVRPLAVRSESKATFHIPRLA</sequence>
<keyword evidence="4 8" id="KW-0812">Transmembrane</keyword>
<evidence type="ECO:0000256" key="2">
    <source>
        <dbReference type="ARBA" id="ARBA00022448"/>
    </source>
</evidence>
<evidence type="ECO:0000256" key="6">
    <source>
        <dbReference type="ARBA" id="ARBA00023065"/>
    </source>
</evidence>
<comment type="subcellular location">
    <subcellularLocation>
        <location evidence="1">Cell membrane</location>
        <topology evidence="1">Multi-pass membrane protein</topology>
    </subcellularLocation>
</comment>
<evidence type="ECO:0000256" key="4">
    <source>
        <dbReference type="ARBA" id="ARBA00022692"/>
    </source>
</evidence>
<evidence type="ECO:0000256" key="7">
    <source>
        <dbReference type="ARBA" id="ARBA00023136"/>
    </source>
</evidence>
<protein>
    <submittedName>
        <fullName evidence="9">Bestrophin family protein</fullName>
    </submittedName>
</protein>
<dbReference type="EMBL" id="JATAAI010000051">
    <property type="protein sequence ID" value="KAK1733327.1"/>
    <property type="molecule type" value="Genomic_DNA"/>
</dbReference>
<keyword evidence="3" id="KW-1003">Cell membrane</keyword>
<dbReference type="GO" id="GO:0005254">
    <property type="term" value="F:chloride channel activity"/>
    <property type="evidence" value="ECO:0007669"/>
    <property type="project" value="InterPro"/>
</dbReference>
<evidence type="ECO:0000256" key="1">
    <source>
        <dbReference type="ARBA" id="ARBA00004651"/>
    </source>
</evidence>
<dbReference type="Proteomes" id="UP001224775">
    <property type="component" value="Unassembled WGS sequence"/>
</dbReference>
<reference evidence="9" key="1">
    <citation type="submission" date="2023-06" db="EMBL/GenBank/DDBJ databases">
        <title>Survivors Of The Sea: Transcriptome response of Skeletonema marinoi to long-term dormancy.</title>
        <authorList>
            <person name="Pinder M.I.M."/>
            <person name="Kourtchenko O."/>
            <person name="Robertson E.K."/>
            <person name="Larsson T."/>
            <person name="Maumus F."/>
            <person name="Osuna-Cruz C.M."/>
            <person name="Vancaester E."/>
            <person name="Stenow R."/>
            <person name="Vandepoele K."/>
            <person name="Ploug H."/>
            <person name="Bruchert V."/>
            <person name="Godhe A."/>
            <person name="Topel M."/>
        </authorList>
    </citation>
    <scope>NUCLEOTIDE SEQUENCE</scope>
    <source>
        <strain evidence="9">R05AC</strain>
    </source>
</reference>
<evidence type="ECO:0000256" key="5">
    <source>
        <dbReference type="ARBA" id="ARBA00022989"/>
    </source>
</evidence>
<feature type="transmembrane region" description="Helical" evidence="8">
    <location>
        <begin position="87"/>
        <end position="105"/>
    </location>
</feature>
<keyword evidence="2" id="KW-0813">Transport</keyword>
<feature type="transmembrane region" description="Helical" evidence="8">
    <location>
        <begin position="292"/>
        <end position="311"/>
    </location>
</feature>
<keyword evidence="10" id="KW-1185">Reference proteome</keyword>
<gene>
    <name evidence="9" type="ORF">QTG54_016044</name>
</gene>
<keyword evidence="6" id="KW-0406">Ion transport</keyword>
<comment type="caution">
    <text evidence="9">The sequence shown here is derived from an EMBL/GenBank/DDBJ whole genome shotgun (WGS) entry which is preliminary data.</text>
</comment>
<keyword evidence="5 8" id="KW-1133">Transmembrane helix</keyword>
<keyword evidence="7 8" id="KW-0472">Membrane</keyword>
<feature type="transmembrane region" description="Helical" evidence="8">
    <location>
        <begin position="267"/>
        <end position="286"/>
    </location>
</feature>
<dbReference type="PANTHER" id="PTHR33281:SF19">
    <property type="entry name" value="VOLTAGE-DEPENDENT ANION CHANNEL-FORMING PROTEIN YNEE"/>
    <property type="match status" value="1"/>
</dbReference>
<evidence type="ECO:0000313" key="9">
    <source>
        <dbReference type="EMBL" id="KAK1733327.1"/>
    </source>
</evidence>